<evidence type="ECO:0000256" key="3">
    <source>
        <dbReference type="SAM" id="MobiDB-lite"/>
    </source>
</evidence>
<gene>
    <name evidence="4" type="ORF">BDK61_2379</name>
</gene>
<accession>A0A495R724</accession>
<protein>
    <submittedName>
        <fullName evidence="4">Cytochrome c-type biogenesis protein CcmE</fullName>
    </submittedName>
</protein>
<sequence>MQTKTRLLVGGVLIPVLFGAMAVTTMGGAAEFTTPTKITDTNEYNGDRVNLEGIVIDIEQTNDQLSFNVTDENESVPVVYDGPMPETMSVGRTVVAKGYYNGSVVEAESLSIRAHEGEHPAGHNNSTEYDATKYESMNGTHANVTGHENVTAYGNVSSDNGTNSEQVVAARPVQ</sequence>
<dbReference type="SUPFAM" id="SSF82093">
    <property type="entry name" value="Heme chaperone CcmE"/>
    <property type="match status" value="1"/>
</dbReference>
<dbReference type="InterPro" id="IPR036127">
    <property type="entry name" value="CcmE-like_sf"/>
</dbReference>
<keyword evidence="5" id="KW-1185">Reference proteome</keyword>
<dbReference type="EMBL" id="RBWW01000001">
    <property type="protein sequence ID" value="RKS83052.1"/>
    <property type="molecule type" value="Genomic_DNA"/>
</dbReference>
<evidence type="ECO:0000313" key="5">
    <source>
        <dbReference type="Proteomes" id="UP000268233"/>
    </source>
</evidence>
<comment type="caution">
    <text evidence="4">The sequence shown here is derived from an EMBL/GenBank/DDBJ whole genome shotgun (WGS) entry which is preliminary data.</text>
</comment>
<dbReference type="Proteomes" id="UP000268233">
    <property type="component" value="Unassembled WGS sequence"/>
</dbReference>
<name>A0A495R724_9EURY</name>
<evidence type="ECO:0000256" key="2">
    <source>
        <dbReference type="ARBA" id="ARBA00023136"/>
    </source>
</evidence>
<dbReference type="GO" id="GO:0017003">
    <property type="term" value="P:protein-heme linkage"/>
    <property type="evidence" value="ECO:0007669"/>
    <property type="project" value="InterPro"/>
</dbReference>
<dbReference type="AlphaFoldDB" id="A0A495R724"/>
<proteinExistence type="predicted"/>
<dbReference type="GO" id="GO:0017004">
    <property type="term" value="P:cytochrome complex assembly"/>
    <property type="evidence" value="ECO:0007669"/>
    <property type="project" value="InterPro"/>
</dbReference>
<dbReference type="Gene3D" id="2.40.50.140">
    <property type="entry name" value="Nucleic acid-binding proteins"/>
    <property type="match status" value="1"/>
</dbReference>
<reference evidence="4 5" key="1">
    <citation type="submission" date="2018-10" db="EMBL/GenBank/DDBJ databases">
        <title>Genomic Encyclopedia of Archaeal and Bacterial Type Strains, Phase II (KMG-II): from individual species to whole genera.</title>
        <authorList>
            <person name="Goeker M."/>
        </authorList>
    </citation>
    <scope>NUCLEOTIDE SEQUENCE [LARGE SCALE GENOMIC DNA]</scope>
    <source>
        <strain evidence="4 5">DSM 11927</strain>
    </source>
</reference>
<feature type="region of interest" description="Disordered" evidence="3">
    <location>
        <begin position="151"/>
        <end position="174"/>
    </location>
</feature>
<evidence type="ECO:0000313" key="4">
    <source>
        <dbReference type="EMBL" id="RKS83052.1"/>
    </source>
</evidence>
<comment type="subcellular location">
    <subcellularLocation>
        <location evidence="1">Membrane</location>
    </subcellularLocation>
</comment>
<dbReference type="InterPro" id="IPR012340">
    <property type="entry name" value="NA-bd_OB-fold"/>
</dbReference>
<feature type="compositionally biased region" description="Polar residues" evidence="3">
    <location>
        <begin position="151"/>
        <end position="166"/>
    </location>
</feature>
<organism evidence="4 5">
    <name type="scientific">Haloarcula quadrata</name>
    <dbReference type="NCBI Taxonomy" id="182779"/>
    <lineage>
        <taxon>Archaea</taxon>
        <taxon>Methanobacteriati</taxon>
        <taxon>Methanobacteriota</taxon>
        <taxon>Stenosarchaea group</taxon>
        <taxon>Halobacteria</taxon>
        <taxon>Halobacteriales</taxon>
        <taxon>Haloarculaceae</taxon>
        <taxon>Haloarcula</taxon>
    </lineage>
</organism>
<dbReference type="InterPro" id="IPR004329">
    <property type="entry name" value="CcmE"/>
</dbReference>
<dbReference type="RefSeq" id="WP_121303290.1">
    <property type="nucleotide sequence ID" value="NZ_RBWW01000001.1"/>
</dbReference>
<keyword evidence="2" id="KW-0472">Membrane</keyword>
<dbReference type="GO" id="GO:0005886">
    <property type="term" value="C:plasma membrane"/>
    <property type="evidence" value="ECO:0007669"/>
    <property type="project" value="InterPro"/>
</dbReference>
<evidence type="ECO:0000256" key="1">
    <source>
        <dbReference type="ARBA" id="ARBA00004370"/>
    </source>
</evidence>
<dbReference type="GO" id="GO:0020037">
    <property type="term" value="F:heme binding"/>
    <property type="evidence" value="ECO:0007669"/>
    <property type="project" value="InterPro"/>
</dbReference>
<dbReference type="Pfam" id="PF03100">
    <property type="entry name" value="CcmE"/>
    <property type="match status" value="1"/>
</dbReference>